<name>A0A284QNS3_ARMOS</name>
<keyword evidence="2" id="KW-1185">Reference proteome</keyword>
<dbReference type="EMBL" id="FUEG01000001">
    <property type="protein sequence ID" value="SJK98106.1"/>
    <property type="molecule type" value="Genomic_DNA"/>
</dbReference>
<dbReference type="Proteomes" id="UP000219338">
    <property type="component" value="Unassembled WGS sequence"/>
</dbReference>
<proteinExistence type="predicted"/>
<evidence type="ECO:0000313" key="1">
    <source>
        <dbReference type="EMBL" id="SJK98106.1"/>
    </source>
</evidence>
<accession>A0A284QNS3</accession>
<dbReference type="OMA" id="FVDIMIR"/>
<dbReference type="AlphaFoldDB" id="A0A284QNS3"/>
<organism evidence="1 2">
    <name type="scientific">Armillaria ostoyae</name>
    <name type="common">Armillaria root rot fungus</name>
    <dbReference type="NCBI Taxonomy" id="47428"/>
    <lineage>
        <taxon>Eukaryota</taxon>
        <taxon>Fungi</taxon>
        <taxon>Dikarya</taxon>
        <taxon>Basidiomycota</taxon>
        <taxon>Agaricomycotina</taxon>
        <taxon>Agaricomycetes</taxon>
        <taxon>Agaricomycetidae</taxon>
        <taxon>Agaricales</taxon>
        <taxon>Marasmiineae</taxon>
        <taxon>Physalacriaceae</taxon>
        <taxon>Armillaria</taxon>
    </lineage>
</organism>
<protein>
    <submittedName>
        <fullName evidence="1">Uncharacterized protein</fullName>
    </submittedName>
</protein>
<evidence type="ECO:0000313" key="2">
    <source>
        <dbReference type="Proteomes" id="UP000219338"/>
    </source>
</evidence>
<sequence>MVQKSKRWSLGSVFGRKKSKLSCPLKKRSETPLRNDLATTEPRSTQLTAVETQKLLCDIYSARTNEAAPPFLQRSLFVIFHDLLRMHTTDTFDLANCEAADELLATFYGLDWKNVCDYLGLDSNKGDEQFEKTNITHINLPESVQEEMYDMIRLSVRASDRRHVYHHVMPVVTKSLLFFGGLLHTYISDKLCLDGTTSGGFVDIMIRHQNKTILIFIILKQKFFLGHPSSELLAQVVAEMSGIFALNKKLGPPFPVYAIVSDLSQFFYYCYTGDEYTSLGNFDLAAKVDFDIETANSLTTTFMLSSFASDFFSILLEGFYFYSEDTAEHLRPLGGPALVRYKAAARVTSSYQDEIIKNFRRRVPWSKKKGVTEPQKAIGIAHTVLCYLGLTWIPENGRANRSGKLDLASIKGLMPAITMRYKVDDSNATVHLHAFETDADTDRSGFLMTWAEAEARRRYHPDSLTSCFDAGAKMLISGILEMVQKCLLVPDSSTTSRQRDEYVGARNAMQEVHDILATTMEDAERENALNLLREKLSALNLESVDLDVYRHMREDQIRKNEDEEHRQYRKREVELAEEAKRSSDQAPILASDVLRHVI</sequence>
<dbReference type="OrthoDB" id="2947669at2759"/>
<reference evidence="2" key="1">
    <citation type="journal article" date="2017" name="Nat. Ecol. Evol.">
        <title>Genome expansion and lineage-specific genetic innovations in the forest pathogenic fungi Armillaria.</title>
        <authorList>
            <person name="Sipos G."/>
            <person name="Prasanna A.N."/>
            <person name="Walter M.C."/>
            <person name="O'Connor E."/>
            <person name="Balint B."/>
            <person name="Krizsan K."/>
            <person name="Kiss B."/>
            <person name="Hess J."/>
            <person name="Varga T."/>
            <person name="Slot J."/>
            <person name="Riley R."/>
            <person name="Boka B."/>
            <person name="Rigling D."/>
            <person name="Barry K."/>
            <person name="Lee J."/>
            <person name="Mihaltcheva S."/>
            <person name="LaButti K."/>
            <person name="Lipzen A."/>
            <person name="Waldron R."/>
            <person name="Moloney N.M."/>
            <person name="Sperisen C."/>
            <person name="Kredics L."/>
            <person name="Vagvoelgyi C."/>
            <person name="Patrignani A."/>
            <person name="Fitzpatrick D."/>
            <person name="Nagy I."/>
            <person name="Doyle S."/>
            <person name="Anderson J.B."/>
            <person name="Grigoriev I.V."/>
            <person name="Gueldener U."/>
            <person name="Muensterkoetter M."/>
            <person name="Nagy L.G."/>
        </authorList>
    </citation>
    <scope>NUCLEOTIDE SEQUENCE [LARGE SCALE GENOMIC DNA]</scope>
    <source>
        <strain evidence="2">C18/9</strain>
    </source>
</reference>
<gene>
    <name evidence="1" type="ORF">ARMOST_01363</name>
</gene>